<proteinExistence type="predicted"/>
<gene>
    <name evidence="2" type="ORF">JIN87_10650</name>
</gene>
<dbReference type="EMBL" id="JAENIL010000017">
    <property type="protein sequence ID" value="MBK1877331.1"/>
    <property type="molecule type" value="Genomic_DNA"/>
</dbReference>
<evidence type="ECO:0000256" key="1">
    <source>
        <dbReference type="SAM" id="MobiDB-lite"/>
    </source>
</evidence>
<organism evidence="2 3">
    <name type="scientific">Pelagicoccus mobilis</name>
    <dbReference type="NCBI Taxonomy" id="415221"/>
    <lineage>
        <taxon>Bacteria</taxon>
        <taxon>Pseudomonadati</taxon>
        <taxon>Verrucomicrobiota</taxon>
        <taxon>Opitutia</taxon>
        <taxon>Puniceicoccales</taxon>
        <taxon>Pelagicoccaceae</taxon>
        <taxon>Pelagicoccus</taxon>
    </lineage>
</organism>
<keyword evidence="3" id="KW-1185">Reference proteome</keyword>
<protein>
    <submittedName>
        <fullName evidence="2">Uncharacterized protein</fullName>
    </submittedName>
</protein>
<dbReference type="RefSeq" id="WP_200355546.1">
    <property type="nucleotide sequence ID" value="NZ_JAENIL010000017.1"/>
</dbReference>
<comment type="caution">
    <text evidence="2">The sequence shown here is derived from an EMBL/GenBank/DDBJ whole genome shotgun (WGS) entry which is preliminary data.</text>
</comment>
<sequence>MAKMIADLPHHEETATANQDLPAQNARATTTGHRASPIFATQDSLPQLLR</sequence>
<evidence type="ECO:0000313" key="3">
    <source>
        <dbReference type="Proteomes" id="UP000617628"/>
    </source>
</evidence>
<dbReference type="Proteomes" id="UP000617628">
    <property type="component" value="Unassembled WGS sequence"/>
</dbReference>
<evidence type="ECO:0000313" key="2">
    <source>
        <dbReference type="EMBL" id="MBK1877331.1"/>
    </source>
</evidence>
<feature type="region of interest" description="Disordered" evidence="1">
    <location>
        <begin position="1"/>
        <end position="50"/>
    </location>
</feature>
<accession>A0A934RVP1</accession>
<feature type="compositionally biased region" description="Polar residues" evidence="1">
    <location>
        <begin position="15"/>
        <end position="50"/>
    </location>
</feature>
<name>A0A934RVP1_9BACT</name>
<reference evidence="2" key="1">
    <citation type="submission" date="2021-01" db="EMBL/GenBank/DDBJ databases">
        <title>Modified the classification status of verrucomicrobia.</title>
        <authorList>
            <person name="Feng X."/>
        </authorList>
    </citation>
    <scope>NUCLEOTIDE SEQUENCE</scope>
    <source>
        <strain evidence="2">KCTC 13126</strain>
    </source>
</reference>
<dbReference type="AlphaFoldDB" id="A0A934RVP1"/>